<sequence>VSRFVRPGFTSSGEQICMIQWLGKFSPRFVVMDSEGGMRLMSGAAAGGQPALNGAMTVNIPSTTTKPNEIKALNRMVMRGGGYGLSWVAVGELHPDRTKLPFIVVGFWHRGVNKLSEVGISRSSLAKVVSSKEAERLISESLVGSPDCTVREALN</sequence>
<feature type="non-terminal residue" evidence="1">
    <location>
        <position position="155"/>
    </location>
</feature>
<protein>
    <submittedName>
        <fullName evidence="1">Uncharacterized protein</fullName>
    </submittedName>
</protein>
<feature type="non-terminal residue" evidence="1">
    <location>
        <position position="1"/>
    </location>
</feature>
<evidence type="ECO:0000313" key="1">
    <source>
        <dbReference type="EMBL" id="PYH98837.1"/>
    </source>
</evidence>
<dbReference type="AlphaFoldDB" id="A0A319DXD1"/>
<gene>
    <name evidence="1" type="ORF">BO71DRAFT_281479</name>
</gene>
<dbReference type="EMBL" id="KZ825808">
    <property type="protein sequence ID" value="PYH98837.1"/>
    <property type="molecule type" value="Genomic_DNA"/>
</dbReference>
<dbReference type="VEuPathDB" id="FungiDB:BO71DRAFT_281479"/>
<dbReference type="STRING" id="1448320.A0A319DXD1"/>
<accession>A0A319DXD1</accession>
<organism evidence="1 2">
    <name type="scientific">Aspergillus ellipticus CBS 707.79</name>
    <dbReference type="NCBI Taxonomy" id="1448320"/>
    <lineage>
        <taxon>Eukaryota</taxon>
        <taxon>Fungi</taxon>
        <taxon>Dikarya</taxon>
        <taxon>Ascomycota</taxon>
        <taxon>Pezizomycotina</taxon>
        <taxon>Eurotiomycetes</taxon>
        <taxon>Eurotiomycetidae</taxon>
        <taxon>Eurotiales</taxon>
        <taxon>Aspergillaceae</taxon>
        <taxon>Aspergillus</taxon>
        <taxon>Aspergillus subgen. Circumdati</taxon>
    </lineage>
</organism>
<reference evidence="1 2" key="1">
    <citation type="submission" date="2018-02" db="EMBL/GenBank/DDBJ databases">
        <title>The genomes of Aspergillus section Nigri reveals drivers in fungal speciation.</title>
        <authorList>
            <consortium name="DOE Joint Genome Institute"/>
            <person name="Vesth T.C."/>
            <person name="Nybo J."/>
            <person name="Theobald S."/>
            <person name="Brandl J."/>
            <person name="Frisvad J.C."/>
            <person name="Nielsen K.F."/>
            <person name="Lyhne E.K."/>
            <person name="Kogle M.E."/>
            <person name="Kuo A."/>
            <person name="Riley R."/>
            <person name="Clum A."/>
            <person name="Nolan M."/>
            <person name="Lipzen A."/>
            <person name="Salamov A."/>
            <person name="Henrissat B."/>
            <person name="Wiebenga A."/>
            <person name="De vries R.P."/>
            <person name="Grigoriev I.V."/>
            <person name="Mortensen U.H."/>
            <person name="Andersen M.R."/>
            <person name="Baker S.E."/>
        </authorList>
    </citation>
    <scope>NUCLEOTIDE SEQUENCE [LARGE SCALE GENOMIC DNA]</scope>
    <source>
        <strain evidence="1 2">CBS 707.79</strain>
    </source>
</reference>
<proteinExistence type="predicted"/>
<dbReference type="Proteomes" id="UP000247810">
    <property type="component" value="Unassembled WGS sequence"/>
</dbReference>
<evidence type="ECO:0000313" key="2">
    <source>
        <dbReference type="Proteomes" id="UP000247810"/>
    </source>
</evidence>
<name>A0A319DXD1_9EURO</name>
<dbReference type="OrthoDB" id="4409343at2759"/>
<keyword evidence="2" id="KW-1185">Reference proteome</keyword>